<gene>
    <name evidence="3" type="ORF">RHTO0S_04e03972g</name>
</gene>
<name>A0A061AQ90_RHOTO</name>
<feature type="transmembrane region" description="Helical" evidence="2">
    <location>
        <begin position="306"/>
        <end position="330"/>
    </location>
</feature>
<evidence type="ECO:0000256" key="2">
    <source>
        <dbReference type="SAM" id="Phobius"/>
    </source>
</evidence>
<evidence type="ECO:0000313" key="3">
    <source>
        <dbReference type="EMBL" id="CDR39326.1"/>
    </source>
</evidence>
<feature type="transmembrane region" description="Helical" evidence="2">
    <location>
        <begin position="135"/>
        <end position="154"/>
    </location>
</feature>
<reference evidence="3" key="1">
    <citation type="journal article" date="2014" name="Genome Announc.">
        <title>Draft genome sequence of Rhodosporidium toruloides CECT1137, an oleaginous yeast of biotechnological interest.</title>
        <authorList>
            <person name="Morin N."/>
            <person name="Calcas X."/>
            <person name="Devillers H."/>
            <person name="Durrens P."/>
            <person name="Sherman D.J."/>
            <person name="Nicaud J.-M."/>
            <person name="Neuveglise C."/>
        </authorList>
    </citation>
    <scope>NUCLEOTIDE SEQUENCE</scope>
    <source>
        <strain evidence="3">CECT1137</strain>
    </source>
</reference>
<evidence type="ECO:0000256" key="1">
    <source>
        <dbReference type="SAM" id="MobiDB-lite"/>
    </source>
</evidence>
<dbReference type="EMBL" id="LK052939">
    <property type="protein sequence ID" value="CDR39326.1"/>
    <property type="molecule type" value="Genomic_DNA"/>
</dbReference>
<feature type="compositionally biased region" description="Low complexity" evidence="1">
    <location>
        <begin position="72"/>
        <end position="90"/>
    </location>
</feature>
<keyword evidence="2" id="KW-1133">Transmembrane helix</keyword>
<sequence length="447" mass="48371">MLKERTALETVGVGDSRTPHLCDSAALLGPGWLRPLPGDGGLRGQSHIQTPSEVVQRCMRRALLLEFPSLASQSSSLPSSPSSSPVSPSLNNAGNFRQMSYTRWSGGASGRCADTGYRGIHAHLIGGNWLDKTDVAPSAVLCLVSFLALAGVGWRYREVRVNYLFVFVAALVFLALAFAIHAGLANTSPSNRPISASSTSDAFFYTAFLLFLIGHVLFTRVFLNRASLVHWPNTLLYIALVLLTIATILFYASLARAQTAASAVPPRQYSQLRIASASFDLIVTILYALLLPLAKLVAPELPGFELGLLTLAAWFLFVPAFYLFCIAAVTADSSPLVCSQTFSYLSFSLFPFLALAILIGLPLQRWGFTLPPRDLVLAGALPASSTAAALAHEEAQLEAAADWAEEERMREIDEERLLREAREVVGENAERAGLVGHGDDAWSLRLH</sequence>
<proteinExistence type="predicted"/>
<feature type="transmembrane region" description="Helical" evidence="2">
    <location>
        <begin position="274"/>
        <end position="294"/>
    </location>
</feature>
<keyword evidence="2" id="KW-0472">Membrane</keyword>
<feature type="transmembrane region" description="Helical" evidence="2">
    <location>
        <begin position="342"/>
        <end position="363"/>
    </location>
</feature>
<feature type="transmembrane region" description="Helical" evidence="2">
    <location>
        <begin position="161"/>
        <end position="182"/>
    </location>
</feature>
<dbReference type="AlphaFoldDB" id="A0A061AQ90"/>
<dbReference type="OrthoDB" id="2528019at2759"/>
<protein>
    <submittedName>
        <fullName evidence="3">RHTO0S04e03972g1_1</fullName>
    </submittedName>
</protein>
<organism evidence="3">
    <name type="scientific">Rhodotorula toruloides</name>
    <name type="common">Yeast</name>
    <name type="synonym">Rhodosporidium toruloides</name>
    <dbReference type="NCBI Taxonomy" id="5286"/>
    <lineage>
        <taxon>Eukaryota</taxon>
        <taxon>Fungi</taxon>
        <taxon>Dikarya</taxon>
        <taxon>Basidiomycota</taxon>
        <taxon>Pucciniomycotina</taxon>
        <taxon>Microbotryomycetes</taxon>
        <taxon>Sporidiobolales</taxon>
        <taxon>Sporidiobolaceae</taxon>
        <taxon>Rhodotorula</taxon>
    </lineage>
</organism>
<keyword evidence="2" id="KW-0812">Transmembrane</keyword>
<feature type="region of interest" description="Disordered" evidence="1">
    <location>
        <begin position="72"/>
        <end position="91"/>
    </location>
</feature>
<feature type="transmembrane region" description="Helical" evidence="2">
    <location>
        <begin position="202"/>
        <end position="223"/>
    </location>
</feature>
<accession>A0A061AQ90</accession>
<feature type="transmembrane region" description="Helical" evidence="2">
    <location>
        <begin position="235"/>
        <end position="254"/>
    </location>
</feature>